<protein>
    <submittedName>
        <fullName evidence="2">Uncharacterized protein</fullName>
    </submittedName>
</protein>
<dbReference type="Proteomes" id="UP000595437">
    <property type="component" value="Chromosome 1"/>
</dbReference>
<evidence type="ECO:0000256" key="1">
    <source>
        <dbReference type="SAM" id="MobiDB-lite"/>
    </source>
</evidence>
<organism evidence="2 3">
    <name type="scientific">Caligus rogercresseyi</name>
    <name type="common">Sea louse</name>
    <dbReference type="NCBI Taxonomy" id="217165"/>
    <lineage>
        <taxon>Eukaryota</taxon>
        <taxon>Metazoa</taxon>
        <taxon>Ecdysozoa</taxon>
        <taxon>Arthropoda</taxon>
        <taxon>Crustacea</taxon>
        <taxon>Multicrustacea</taxon>
        <taxon>Hexanauplia</taxon>
        <taxon>Copepoda</taxon>
        <taxon>Siphonostomatoida</taxon>
        <taxon>Caligidae</taxon>
        <taxon>Caligus</taxon>
    </lineage>
</organism>
<feature type="region of interest" description="Disordered" evidence="1">
    <location>
        <begin position="84"/>
        <end position="127"/>
    </location>
</feature>
<name>A0A7T8QVY3_CALRO</name>
<sequence>MPKLGTARSYIYASDQIVIPAISGFDHDNLLFLSAICNYSAHDLKKGGLHIPTIEGSESLIQSGGTRKGEGNASGATCGCAAVDRSERSGTKVPGAGPPHLRREVDKTEATTTEETKARDQDIQGRS</sequence>
<keyword evidence="3" id="KW-1185">Reference proteome</keyword>
<dbReference type="AlphaFoldDB" id="A0A7T8QVY3"/>
<dbReference type="EMBL" id="CP045890">
    <property type="protein sequence ID" value="QQP57079.1"/>
    <property type="molecule type" value="Genomic_DNA"/>
</dbReference>
<evidence type="ECO:0000313" key="2">
    <source>
        <dbReference type="EMBL" id="QQP57079.1"/>
    </source>
</evidence>
<accession>A0A7T8QVY3</accession>
<reference evidence="3" key="1">
    <citation type="submission" date="2021-01" db="EMBL/GenBank/DDBJ databases">
        <title>Caligus Genome Assembly.</title>
        <authorList>
            <person name="Gallardo-Escarate C."/>
        </authorList>
    </citation>
    <scope>NUCLEOTIDE SEQUENCE [LARGE SCALE GENOMIC DNA]</scope>
</reference>
<evidence type="ECO:0000313" key="3">
    <source>
        <dbReference type="Proteomes" id="UP000595437"/>
    </source>
</evidence>
<proteinExistence type="predicted"/>
<feature type="compositionally biased region" description="Basic and acidic residues" evidence="1">
    <location>
        <begin position="101"/>
        <end position="127"/>
    </location>
</feature>
<gene>
    <name evidence="2" type="ORF">FKW44_001951</name>
</gene>